<sequence length="106" mass="12167">MFGNKFLEFSKTKILLTHPEVAIHCSPISIAVEKKIQHLTSSFIHYLRINTNDFIDGVISIPKIYIIEVYRFYVWPEMSYSNNTIIFPQKLPPEAGSPNLPVSRDG</sequence>
<reference evidence="1 2" key="1">
    <citation type="submission" date="2015-04" db="EMBL/GenBank/DDBJ databases">
        <title>Complete Genome Sequence of Kosmotoga pacifica SLHLJ1.</title>
        <authorList>
            <person name="Jiang L.J."/>
            <person name="Shao Z.Z."/>
            <person name="Jebbar M."/>
        </authorList>
    </citation>
    <scope>NUCLEOTIDE SEQUENCE [LARGE SCALE GENOMIC DNA]</scope>
    <source>
        <strain evidence="1 2">SLHLJ1</strain>
    </source>
</reference>
<organism evidence="1 2">
    <name type="scientific">Kosmotoga pacifica</name>
    <dbReference type="NCBI Taxonomy" id="1330330"/>
    <lineage>
        <taxon>Bacteria</taxon>
        <taxon>Thermotogati</taxon>
        <taxon>Thermotogota</taxon>
        <taxon>Thermotogae</taxon>
        <taxon>Kosmotogales</taxon>
        <taxon>Kosmotogaceae</taxon>
        <taxon>Kosmotoga</taxon>
    </lineage>
</organism>
<evidence type="ECO:0000313" key="2">
    <source>
        <dbReference type="Proteomes" id="UP000035159"/>
    </source>
</evidence>
<accession>A0A0G2ZB02</accession>
<dbReference type="EMBL" id="CP011232">
    <property type="protein sequence ID" value="AKI96764.1"/>
    <property type="molecule type" value="Genomic_DNA"/>
</dbReference>
<name>A0A0G2ZB02_9BACT</name>
<proteinExistence type="predicted"/>
<protein>
    <submittedName>
        <fullName evidence="1">Uncharacterized protein</fullName>
    </submittedName>
</protein>
<gene>
    <name evidence="1" type="ORF">IX53_01820</name>
</gene>
<keyword evidence="2" id="KW-1185">Reference proteome</keyword>
<dbReference type="AlphaFoldDB" id="A0A0G2ZB02"/>
<evidence type="ECO:0000313" key="1">
    <source>
        <dbReference type="EMBL" id="AKI96764.1"/>
    </source>
</evidence>
<dbReference type="KEGG" id="kpf:IX53_01820"/>
<dbReference type="Proteomes" id="UP000035159">
    <property type="component" value="Chromosome"/>
</dbReference>